<reference evidence="1 2" key="1">
    <citation type="submission" date="2018-06" db="EMBL/GenBank/DDBJ databases">
        <title>Comparative genomics reveals the genomic features of Rhizophagus irregularis, R. cerebriforme, R. diaphanum and Gigaspora rosea, and their symbiotic lifestyle signature.</title>
        <authorList>
            <person name="Morin E."/>
            <person name="San Clemente H."/>
            <person name="Chen E.C.H."/>
            <person name="De La Providencia I."/>
            <person name="Hainaut M."/>
            <person name="Kuo A."/>
            <person name="Kohler A."/>
            <person name="Murat C."/>
            <person name="Tang N."/>
            <person name="Roy S."/>
            <person name="Loubradou J."/>
            <person name="Henrissat B."/>
            <person name="Grigoriev I.V."/>
            <person name="Corradi N."/>
            <person name="Roux C."/>
            <person name="Martin F.M."/>
        </authorList>
    </citation>
    <scope>NUCLEOTIDE SEQUENCE [LARGE SCALE GENOMIC DNA]</scope>
    <source>
        <strain evidence="1 2">DAOM 227022</strain>
    </source>
</reference>
<gene>
    <name evidence="1" type="ORF">C1645_830790</name>
</gene>
<dbReference type="OrthoDB" id="2446077at2759"/>
<organism evidence="1 2">
    <name type="scientific">Glomus cerebriforme</name>
    <dbReference type="NCBI Taxonomy" id="658196"/>
    <lineage>
        <taxon>Eukaryota</taxon>
        <taxon>Fungi</taxon>
        <taxon>Fungi incertae sedis</taxon>
        <taxon>Mucoromycota</taxon>
        <taxon>Glomeromycotina</taxon>
        <taxon>Glomeromycetes</taxon>
        <taxon>Glomerales</taxon>
        <taxon>Glomeraceae</taxon>
        <taxon>Glomus</taxon>
    </lineage>
</organism>
<keyword evidence="2" id="KW-1185">Reference proteome</keyword>
<dbReference type="STRING" id="658196.A0A397SKL5"/>
<name>A0A397SKL5_9GLOM</name>
<dbReference type="AlphaFoldDB" id="A0A397SKL5"/>
<protein>
    <submittedName>
        <fullName evidence="1">Uncharacterized protein</fullName>
    </submittedName>
</protein>
<evidence type="ECO:0000313" key="2">
    <source>
        <dbReference type="Proteomes" id="UP000265703"/>
    </source>
</evidence>
<dbReference type="EMBL" id="QKYT01000426">
    <property type="protein sequence ID" value="RIA85439.1"/>
    <property type="molecule type" value="Genomic_DNA"/>
</dbReference>
<dbReference type="Proteomes" id="UP000265703">
    <property type="component" value="Unassembled WGS sequence"/>
</dbReference>
<sequence>MTFKQYLIGTCLGCKNSFQRRKHVPINPTFTPTLDRNSSEPGDDFDDPDDKCEFEISKKLEKQTISFNLIIKNFTGSALPSKWVEIKVLLLDDILADIHHYVEKLIGNKEIMHSNYLVLFKLKKAVEAGVQLEVFDSEKSENENTNLHKKSRKKNAIPKLDNFFEILQQEGHIIRELREQYKCSQYNAYFVDDGRHIKFTAMHLQCWAKEIGNFKAFILTPIIPNSNFNAMPFFFTIPPQIFPFAQNLTTNNSPNSSLYSPK</sequence>
<comment type="caution">
    <text evidence="1">The sequence shown here is derived from an EMBL/GenBank/DDBJ whole genome shotgun (WGS) entry which is preliminary data.</text>
</comment>
<accession>A0A397SKL5</accession>
<evidence type="ECO:0000313" key="1">
    <source>
        <dbReference type="EMBL" id="RIA85439.1"/>
    </source>
</evidence>
<proteinExistence type="predicted"/>